<feature type="region of interest" description="Disordered" evidence="1">
    <location>
        <begin position="764"/>
        <end position="795"/>
    </location>
</feature>
<name>G3XSY7_ASPNA</name>
<dbReference type="EMBL" id="ACJE01000004">
    <property type="protein sequence ID" value="EHA26614.1"/>
    <property type="molecule type" value="Genomic_DNA"/>
</dbReference>
<sequence length="795" mass="90979">MRTAYARLVEQFETQVLPVKVQSTREEYSSVALKERYEHSFWAVDDRLELPPLQTVVPELMNAWNIEWAYTLDLDREVLSVDNSLHLYLARLPHSGDWIRYLGVDSRRRRAAGRCTPEGVVANICWKPEVNDASRDRYGHLDIQVAPLGTFYDQGDITDARESLLAATFTRMHNRYRPVLDAYLSEWDPSCFSFREIAFAILSIAAGEMTLECAQSLDQNHKAEGYYLARHDVSPELTAPCYLPTVLPQFLHECHLPGVQSGSAPGGKLYWLRNVLVYLATRLDMVEVEEASITEVVEAGLKQGLKNFHAMVFSILDVVLLRVHVGPDGTAHVSRSPLTTLIYFDDHNSKFANGPRTRLQEGSQLEYPASGSEYSKNIVYEADYEESVDGSRQKMQADAFLAVLRFFDSATYQYLKYANSRVFPNEILGAIMKFSDTQTCRALGEVSSYCRRLGNREFRLNDDYAVVGFDIAENSFILEDLHSGKKSISQMRQFNEESWISLTLKDHEVRLNPVIGIADATRQSILDSVGLVFSEVVQRRPPYEKQIDMPEQMYYDYIGGSRVPKPELLFDLEEYMYVGSVEDGWGRYIARRYQLSSGLDNPDHLIVHIRGPTFRCLLPPRCRELIVDFTYCNGLYCFLRHVRDESPEEWDLTEKHALRQLQQRENSENLTFTVSARGRPVVVAFSTRTRLFYYVYRHEEAPALGADASSFSRDIAARCTDPDPRRRLVPLLPGGKTIDLKKKDDRDEFESWITIFCGNTGKSTEWDPFTEQQGPLIPNKNVPRSPVHDTDEPFL</sequence>
<comment type="caution">
    <text evidence="2">The sequence shown here is derived from an EMBL/GenBank/DDBJ whole genome shotgun (WGS) entry which is preliminary data.</text>
</comment>
<evidence type="ECO:0000256" key="1">
    <source>
        <dbReference type="SAM" id="MobiDB-lite"/>
    </source>
</evidence>
<dbReference type="Proteomes" id="UP000009038">
    <property type="component" value="Unassembled WGS sequence"/>
</dbReference>
<gene>
    <name evidence="2" type="ORF">ASPNIDRAFT_170758</name>
</gene>
<dbReference type="AlphaFoldDB" id="G3XSY7"/>
<accession>G3XSY7</accession>
<evidence type="ECO:0000313" key="2">
    <source>
        <dbReference type="EMBL" id="EHA26614.1"/>
    </source>
</evidence>
<feature type="compositionally biased region" description="Basic and acidic residues" evidence="1">
    <location>
        <begin position="786"/>
        <end position="795"/>
    </location>
</feature>
<reference evidence="2 3" key="1">
    <citation type="journal article" date="2011" name="Genome Res.">
        <title>Comparative genomics of citric-acid-producing Aspergillus niger ATCC 1015 versus enzyme-producing CBS 513.88.</title>
        <authorList>
            <person name="Andersen M.R."/>
            <person name="Salazar M.P."/>
            <person name="Schaap P.J."/>
            <person name="van de Vondervoort P.J."/>
            <person name="Culley D."/>
            <person name="Thykaer J."/>
            <person name="Frisvad J.C."/>
            <person name="Nielsen K.F."/>
            <person name="Albang R."/>
            <person name="Albermann K."/>
            <person name="Berka R.M."/>
            <person name="Braus G.H."/>
            <person name="Braus-Stromeyer S.A."/>
            <person name="Corrochano L.M."/>
            <person name="Dai Z."/>
            <person name="van Dijck P.W."/>
            <person name="Hofmann G."/>
            <person name="Lasure L.L."/>
            <person name="Magnuson J.K."/>
            <person name="Menke H."/>
            <person name="Meijer M."/>
            <person name="Meijer S.L."/>
            <person name="Nielsen J.B."/>
            <person name="Nielsen M.L."/>
            <person name="van Ooyen A.J."/>
            <person name="Pel H.J."/>
            <person name="Poulsen L."/>
            <person name="Samson R.A."/>
            <person name="Stam H."/>
            <person name="Tsang A."/>
            <person name="van den Brink J.M."/>
            <person name="Atkins A."/>
            <person name="Aerts A."/>
            <person name="Shapiro H."/>
            <person name="Pangilinan J."/>
            <person name="Salamov A."/>
            <person name="Lou Y."/>
            <person name="Lindquist E."/>
            <person name="Lucas S."/>
            <person name="Grimwood J."/>
            <person name="Grigoriev I.V."/>
            <person name="Kubicek C.P."/>
            <person name="Martinez D."/>
            <person name="van Peij N.N."/>
            <person name="Roubos J.A."/>
            <person name="Nielsen J."/>
            <person name="Baker S.E."/>
        </authorList>
    </citation>
    <scope>NUCLEOTIDE SEQUENCE [LARGE SCALE GENOMIC DNA]</scope>
    <source>
        <strain evidence="3">ATCC 1015 / CBS 113.46 / FGSC A1144 / LSHB Ac4 / NCTC 3858a / NRRL 328 / USDA 3528.7</strain>
    </source>
</reference>
<protein>
    <submittedName>
        <fullName evidence="2">Uncharacterized protein</fullName>
    </submittedName>
</protein>
<proteinExistence type="predicted"/>
<organism evidence="2 3">
    <name type="scientific">Aspergillus niger (strain ATCC 1015 / CBS 113.46 / FGSC A1144 / LSHB Ac4 / NCTC 3858a / NRRL 328 / USDA 3528.7)</name>
    <dbReference type="NCBI Taxonomy" id="380704"/>
    <lineage>
        <taxon>Eukaryota</taxon>
        <taxon>Fungi</taxon>
        <taxon>Dikarya</taxon>
        <taxon>Ascomycota</taxon>
        <taxon>Pezizomycotina</taxon>
        <taxon>Eurotiomycetes</taxon>
        <taxon>Eurotiomycetidae</taxon>
        <taxon>Eurotiales</taxon>
        <taxon>Aspergillaceae</taxon>
        <taxon>Aspergillus</taxon>
        <taxon>Aspergillus subgen. Circumdati</taxon>
    </lineage>
</organism>
<evidence type="ECO:0000313" key="3">
    <source>
        <dbReference type="Proteomes" id="UP000009038"/>
    </source>
</evidence>
<dbReference type="OrthoDB" id="3938867at2759"/>
<dbReference type="HOGENOM" id="CLU_016701_0_0_1"/>